<dbReference type="EMBL" id="JACSQO010000001">
    <property type="protein sequence ID" value="MBD7942506.1"/>
    <property type="molecule type" value="Genomic_DNA"/>
</dbReference>
<keyword evidence="2" id="KW-1185">Reference proteome</keyword>
<comment type="caution">
    <text evidence="1">The sequence shown here is derived from an EMBL/GenBank/DDBJ whole genome shotgun (WGS) entry which is preliminary data.</text>
</comment>
<reference evidence="1 2" key="1">
    <citation type="submission" date="2020-08" db="EMBL/GenBank/DDBJ databases">
        <title>A Genomic Blueprint of the Chicken Gut Microbiome.</title>
        <authorList>
            <person name="Gilroy R."/>
            <person name="Ravi A."/>
            <person name="Getino M."/>
            <person name="Pursley I."/>
            <person name="Horton D.L."/>
            <person name="Alikhan N.-F."/>
            <person name="Baker D."/>
            <person name="Gharbi K."/>
            <person name="Hall N."/>
            <person name="Watson M."/>
            <person name="Adriaenssens E.M."/>
            <person name="Foster-Nyarko E."/>
            <person name="Jarju S."/>
            <person name="Secka A."/>
            <person name="Antonio M."/>
            <person name="Oren A."/>
            <person name="Chaudhuri R."/>
            <person name="La Ragione R.M."/>
            <person name="Hildebrand F."/>
            <person name="Pallen M.J."/>
        </authorList>
    </citation>
    <scope>NUCLEOTIDE SEQUENCE [LARGE SCALE GENOMIC DNA]</scope>
    <source>
        <strain evidence="1 2">Sa2BUA9</strain>
    </source>
</reference>
<proteinExistence type="predicted"/>
<gene>
    <name evidence="1" type="ORF">H9650_00070</name>
</gene>
<dbReference type="InterPro" id="IPR021686">
    <property type="entry name" value="DUF3268"/>
</dbReference>
<dbReference type="Proteomes" id="UP000640786">
    <property type="component" value="Unassembled WGS sequence"/>
</dbReference>
<evidence type="ECO:0000313" key="1">
    <source>
        <dbReference type="EMBL" id="MBD7942506.1"/>
    </source>
</evidence>
<sequence>MSAIEICHNCGSNKVKKESNSIIYGREYGNGKCYYCHDCKANVGTHDSGKPLGTLATKDVQILRKACHDIFDKLWRYEKVKSRGGLYQSLAQQMDIPQSECHFGMFQRERCLQALKIITQERWWSNNA</sequence>
<name>A0ABR8R3X8_9BACI</name>
<organism evidence="1 2">
    <name type="scientific">Psychrobacillus faecigallinarum</name>
    <dbReference type="NCBI Taxonomy" id="2762235"/>
    <lineage>
        <taxon>Bacteria</taxon>
        <taxon>Bacillati</taxon>
        <taxon>Bacillota</taxon>
        <taxon>Bacilli</taxon>
        <taxon>Bacillales</taxon>
        <taxon>Bacillaceae</taxon>
        <taxon>Psychrobacillus</taxon>
    </lineage>
</organism>
<protein>
    <submittedName>
        <fullName evidence="1">Uncharacterized protein</fullName>
    </submittedName>
</protein>
<accession>A0ABR8R3X8</accession>
<dbReference type="RefSeq" id="WP_191696289.1">
    <property type="nucleotide sequence ID" value="NZ_JACSQO010000001.1"/>
</dbReference>
<dbReference type="Pfam" id="PF11672">
    <property type="entry name" value="DUF3268"/>
    <property type="match status" value="1"/>
</dbReference>
<evidence type="ECO:0000313" key="2">
    <source>
        <dbReference type="Proteomes" id="UP000640786"/>
    </source>
</evidence>